<feature type="compositionally biased region" description="Basic residues" evidence="8">
    <location>
        <begin position="54"/>
        <end position="67"/>
    </location>
</feature>
<accession>A0A0X3PVN3</accession>
<evidence type="ECO:0000256" key="5">
    <source>
        <dbReference type="ARBA" id="ARBA00022837"/>
    </source>
</evidence>
<feature type="domain" description="C2" evidence="10">
    <location>
        <begin position="222"/>
        <end position="340"/>
    </location>
</feature>
<keyword evidence="5" id="KW-0106">Calcium</keyword>
<dbReference type="PANTHER" id="PTHR45911:SF4">
    <property type="entry name" value="MULTIPLE C2 AND TRANSMEMBRANE DOMAIN-CONTAINING PROTEIN"/>
    <property type="match status" value="1"/>
</dbReference>
<keyword evidence="7 9" id="KW-0472">Membrane</keyword>
<dbReference type="AlphaFoldDB" id="A0A0X3PVN3"/>
<evidence type="ECO:0000256" key="1">
    <source>
        <dbReference type="ARBA" id="ARBA00004141"/>
    </source>
</evidence>
<evidence type="ECO:0000313" key="11">
    <source>
        <dbReference type="EMBL" id="JAP51246.1"/>
    </source>
</evidence>
<evidence type="ECO:0000256" key="9">
    <source>
        <dbReference type="SAM" id="Phobius"/>
    </source>
</evidence>
<feature type="region of interest" description="Disordered" evidence="8">
    <location>
        <begin position="44"/>
        <end position="79"/>
    </location>
</feature>
<feature type="region of interest" description="Disordered" evidence="8">
    <location>
        <begin position="1056"/>
        <end position="1082"/>
    </location>
</feature>
<evidence type="ECO:0000256" key="6">
    <source>
        <dbReference type="ARBA" id="ARBA00022989"/>
    </source>
</evidence>
<protein>
    <recommendedName>
        <fullName evidence="10">C2 domain-containing protein</fullName>
    </recommendedName>
</protein>
<gene>
    <name evidence="11" type="ORF">TR102417</name>
</gene>
<evidence type="ECO:0000256" key="3">
    <source>
        <dbReference type="ARBA" id="ARBA00022723"/>
    </source>
</evidence>
<name>A0A0X3PVN3_SCHSO</name>
<feature type="domain" description="C2" evidence="10">
    <location>
        <begin position="516"/>
        <end position="676"/>
    </location>
</feature>
<dbReference type="GO" id="GO:0016020">
    <property type="term" value="C:membrane"/>
    <property type="evidence" value="ECO:0007669"/>
    <property type="project" value="UniProtKB-SubCell"/>
</dbReference>
<reference evidence="11" key="1">
    <citation type="submission" date="2016-01" db="EMBL/GenBank/DDBJ databases">
        <title>Reference transcriptome for the parasite Schistocephalus solidus: insights into the molecular evolution of parasitism.</title>
        <authorList>
            <person name="Hebert F.O."/>
            <person name="Grambauer S."/>
            <person name="Barber I."/>
            <person name="Landry C.R."/>
            <person name="Aubin-Horth N."/>
        </authorList>
    </citation>
    <scope>NUCLEOTIDE SEQUENCE</scope>
</reference>
<dbReference type="PROSITE" id="PS50004">
    <property type="entry name" value="C2"/>
    <property type="match status" value="2"/>
</dbReference>
<dbReference type="InterPro" id="IPR000008">
    <property type="entry name" value="C2_dom"/>
</dbReference>
<evidence type="ECO:0000256" key="2">
    <source>
        <dbReference type="ARBA" id="ARBA00022692"/>
    </source>
</evidence>
<keyword evidence="2 9" id="KW-0812">Transmembrane</keyword>
<dbReference type="InterPro" id="IPR013583">
    <property type="entry name" value="MCTP_C"/>
</dbReference>
<dbReference type="Pfam" id="PF08372">
    <property type="entry name" value="PRT_C"/>
    <property type="match status" value="1"/>
</dbReference>
<evidence type="ECO:0000256" key="4">
    <source>
        <dbReference type="ARBA" id="ARBA00022737"/>
    </source>
</evidence>
<dbReference type="Pfam" id="PF00168">
    <property type="entry name" value="C2"/>
    <property type="match status" value="3"/>
</dbReference>
<dbReference type="SUPFAM" id="SSF49562">
    <property type="entry name" value="C2 domain (Calcium/lipid-binding domain, CaLB)"/>
    <property type="match status" value="3"/>
</dbReference>
<dbReference type="Gene3D" id="2.60.40.150">
    <property type="entry name" value="C2 domain"/>
    <property type="match status" value="3"/>
</dbReference>
<proteinExistence type="predicted"/>
<feature type="transmembrane region" description="Helical" evidence="9">
    <location>
        <begin position="1160"/>
        <end position="1190"/>
    </location>
</feature>
<evidence type="ECO:0000259" key="10">
    <source>
        <dbReference type="PROSITE" id="PS50004"/>
    </source>
</evidence>
<dbReference type="EMBL" id="GEEE01011979">
    <property type="protein sequence ID" value="JAP51246.1"/>
    <property type="molecule type" value="Transcribed_RNA"/>
</dbReference>
<keyword evidence="3" id="KW-0479">Metal-binding</keyword>
<comment type="subcellular location">
    <subcellularLocation>
        <location evidence="1">Membrane</location>
        <topology evidence="1">Multi-pass membrane protein</topology>
    </subcellularLocation>
</comment>
<evidence type="ECO:0000256" key="7">
    <source>
        <dbReference type="ARBA" id="ARBA00023136"/>
    </source>
</evidence>
<dbReference type="InterPro" id="IPR035892">
    <property type="entry name" value="C2_domain_sf"/>
</dbReference>
<sequence length="1246" mass="142075">MSNSDLNVGENKGFPFSYENSSLGATQPTLLANPGFIEKRQHKRSISEQISNPRHSHTLRHRHRRQSRGNLLDAGGVGRTINPERGSLFEGYMGEEDQEYYSDYVPHSVEGITRSGKSSHFRQALKLKNRLRRHSRSAIGVDPADDFNSSSGSTFIVTEDRPHRHKKSFGDMGRALTPPSFSDVDEMEAEYGLPVNHSITSDPAQLNTQRKQSRIRHSIAGMFQKMKRSMSIPSIENENEVNQRLIWGIMLKLNSAKLRAKENVYVRIVHNDVVIDKTRTCTNTNNPKWNEQFKFKLDETEKLLELQLVQKHSIRNDRILGRSFIDLFAIETERSIEVPIRGVTTKLREEQVGTFLIDVAVEEMLDFPADIASLSSADTQAPSEYADSASSPKYARKPFRHRMAKHLSRHKLRYVKSRSVLSESVEDTNERQIQQDSSFVFRPELSTKVMLERTGVKPHIAWRPFIDWPGNRTTLPHFVTLLHKTQRIFELRSPRLDWPMEFFSPMSRVMLPSVEPTSPESQDLSTPARIVNSGILIIHLIGARGLRAVPHVKDVTPREECPTGKGASPETCAASIVAYHWAAKALTAPPKPCVLIEYGDEKQECKSSKNTCNPDFLEEFEFKIFNGSPRFVHIIVRDEENQAGTGGIPRSSLLGESMIDLTELPLEVTQRVELQLSKNTNEARLLMYVTITGLTTVLKQSLPLTQNGVPSETNFRQSTLSVSEFPSTASAASPTEIGAIPSIAPESVELTFKSALASNSPRADQRLPDNVTPLLLEHFGFKNSFHNQWDIGWLKLKIICAVGTAGKSGGRNESLCMVDYLNTRLKTHTVIKNERQAWNRTFVIPITDIHEAVRISVCDVDKGRAVVIARVAIHLLRIANGESKWYALKTPDLRNPTKGSILLEITLYFNQLKAALRSFKPRETRYRALARKQKEIHLSELRLLQQRYEHVKPLLDLIRWWGQLFDDWWSWKNPLHSIFGLICYQLLIYNFKAYFIPLYMIMILLKNRFYSPTIDVVQYGIKTNKNVARLASPQEHEIYKRQYDLLEQLQKEADAGEDESRLDYQPESSETGSPASPTSPDGNDRGSYFEAYQLAIPDLSDTLEEEEEKITIASKPQIKKTIKTKYNRMKETTASILDIVENTASFYERMEGLFKWRIPWISWLAVVVLIIFTILLFFFPLKIILMIWGLNKFTKAILRPNAIKHNQLMDLLSRVPNLLESDELIEFRPDAFSLSAVNTRVKAIKK</sequence>
<keyword evidence="4" id="KW-0677">Repeat</keyword>
<organism evidence="11">
    <name type="scientific">Schistocephalus solidus</name>
    <name type="common">Tapeworm</name>
    <dbReference type="NCBI Taxonomy" id="70667"/>
    <lineage>
        <taxon>Eukaryota</taxon>
        <taxon>Metazoa</taxon>
        <taxon>Spiralia</taxon>
        <taxon>Lophotrochozoa</taxon>
        <taxon>Platyhelminthes</taxon>
        <taxon>Cestoda</taxon>
        <taxon>Eucestoda</taxon>
        <taxon>Diphyllobothriidea</taxon>
        <taxon>Diphyllobothriidae</taxon>
        <taxon>Schistocephalus</taxon>
    </lineage>
</organism>
<evidence type="ECO:0000256" key="8">
    <source>
        <dbReference type="SAM" id="MobiDB-lite"/>
    </source>
</evidence>
<dbReference type="PANTHER" id="PTHR45911">
    <property type="entry name" value="C2 DOMAIN-CONTAINING PROTEIN"/>
    <property type="match status" value="1"/>
</dbReference>
<keyword evidence="6 9" id="KW-1133">Transmembrane helix</keyword>
<dbReference type="GO" id="GO:0046872">
    <property type="term" value="F:metal ion binding"/>
    <property type="evidence" value="ECO:0007669"/>
    <property type="project" value="UniProtKB-KW"/>
</dbReference>
<dbReference type="CDD" id="cd00030">
    <property type="entry name" value="C2"/>
    <property type="match status" value="1"/>
</dbReference>
<dbReference type="SMART" id="SM00239">
    <property type="entry name" value="C2"/>
    <property type="match status" value="3"/>
</dbReference>
<feature type="compositionally biased region" description="Polar residues" evidence="8">
    <location>
        <begin position="1066"/>
        <end position="1081"/>
    </location>
</feature>